<accession>A0A116N2W0</accession>
<organism evidence="2 3">
    <name type="scientific">Streptococcus suis</name>
    <dbReference type="NCBI Taxonomy" id="1307"/>
    <lineage>
        <taxon>Bacteria</taxon>
        <taxon>Bacillati</taxon>
        <taxon>Bacillota</taxon>
        <taxon>Bacilli</taxon>
        <taxon>Lactobacillales</taxon>
        <taxon>Streptococcaceae</taxon>
        <taxon>Streptococcus</taxon>
    </lineage>
</organism>
<dbReference type="PANTHER" id="PTHR37291">
    <property type="entry name" value="5-METHYLCYTOSINE-SPECIFIC RESTRICTION ENZYME B"/>
    <property type="match status" value="1"/>
</dbReference>
<dbReference type="InterPro" id="IPR027417">
    <property type="entry name" value="P-loop_NTPase"/>
</dbReference>
<dbReference type="EC" id="3.1.21.-" evidence="2"/>
<dbReference type="Pfam" id="PF07728">
    <property type="entry name" value="AAA_5"/>
    <property type="match status" value="1"/>
</dbReference>
<dbReference type="GO" id="GO:0016887">
    <property type="term" value="F:ATP hydrolysis activity"/>
    <property type="evidence" value="ECO:0007669"/>
    <property type="project" value="InterPro"/>
</dbReference>
<proteinExistence type="predicted"/>
<dbReference type="InterPro" id="IPR011704">
    <property type="entry name" value="ATPase_dyneun-rel_AAA"/>
</dbReference>
<feature type="domain" description="ATPase dynein-related AAA" evidence="1">
    <location>
        <begin position="399"/>
        <end position="556"/>
    </location>
</feature>
<reference evidence="2 3" key="1">
    <citation type="submission" date="2016-02" db="EMBL/GenBank/DDBJ databases">
        <authorList>
            <consortium name="Pathogen Informatics"/>
        </authorList>
    </citation>
    <scope>NUCLEOTIDE SEQUENCE [LARGE SCALE GENOMIC DNA]</scope>
    <source>
        <strain evidence="2 3">LSS95</strain>
    </source>
</reference>
<evidence type="ECO:0000259" key="1">
    <source>
        <dbReference type="Pfam" id="PF07728"/>
    </source>
</evidence>
<keyword evidence="2" id="KW-0378">Hydrolase</keyword>
<dbReference type="Gene3D" id="3.40.50.300">
    <property type="entry name" value="P-loop containing nucleotide triphosphate hydrolases"/>
    <property type="match status" value="1"/>
</dbReference>
<evidence type="ECO:0000313" key="2">
    <source>
        <dbReference type="EMBL" id="CYV75855.1"/>
    </source>
</evidence>
<gene>
    <name evidence="2" type="primary">mcrB_2</name>
    <name evidence="2" type="ORF">ERS132457_00822</name>
</gene>
<evidence type="ECO:0000313" key="3">
    <source>
        <dbReference type="Proteomes" id="UP000069831"/>
    </source>
</evidence>
<dbReference type="SUPFAM" id="SSF52540">
    <property type="entry name" value="P-loop containing nucleoside triphosphate hydrolases"/>
    <property type="match status" value="1"/>
</dbReference>
<dbReference type="GO" id="GO:0005524">
    <property type="term" value="F:ATP binding"/>
    <property type="evidence" value="ECO:0007669"/>
    <property type="project" value="InterPro"/>
</dbReference>
<dbReference type="PANTHER" id="PTHR37291:SF1">
    <property type="entry name" value="TYPE IV METHYL-DIRECTED RESTRICTION ENZYME ECOKMCRB SUBUNIT"/>
    <property type="match status" value="1"/>
</dbReference>
<name>A0A116N2W0_STRSU</name>
<protein>
    <submittedName>
        <fullName evidence="2">ATPase family associated with various cellular activities (AAA)</fullName>
        <ecNumber evidence="2">3.1.21.-</ecNumber>
    </submittedName>
</protein>
<dbReference type="InterPro" id="IPR052934">
    <property type="entry name" value="Methyl-DNA_Rec/Restrict_Enz"/>
</dbReference>
<dbReference type="AlphaFoldDB" id="A0A116N2W0"/>
<dbReference type="Proteomes" id="UP000069831">
    <property type="component" value="Unassembled WGS sequence"/>
</dbReference>
<sequence length="713" mass="83018">MQKLDIKVSSSFVKKNLKLVNDKGAGEAKLFVGSMQKENELDSFFNNFSSSNKYYFEKTNLLDYLKFMKIEYLAQKCNEYKDIDADYYDKKLKEVLSEGERIDFLIEPFKDSHRIYIRGYGNTKEIFEKYTRELALPKISKILVEKEGDQFKFLLTLDFDEILKREVLQTTNDKVQNAVEFLQTLIQLNDKHFEIDELKMSLDTAAKSFKDKFSLDNLQQLNDDELERKIFGGKDNDSLLYNLVSNPEYRIFGGIGTVNPYTHKNIDSKDLLQHLSDIDEFIKNISSEKLESFISLIEFINSKSEVYMERLWFKKLLHIYYPDFFPAQIKYEEQKKVLLDLAIIPDSLEQSYFYLSTIARYLNIPTEYFYYINTLSNEFEEVDNETQIDESIRISGGENVLFYGVPGSGKSHTLETEFGKENMVRVVFHPDYMNTDFIGQILPSIKEDDTISYEFKPGPFTKVMEQAYKNPSNMYYLVIEEINRGNAPAIFGEIFQLLDRAEDGESKYAVVNYDVAKVIYGTEDRPIRIPSNLTLLATMNTSDQNVFTLDTAFQRRWNMRMIVNDINSAEHRDESIADSTVTWGKFNTIINELILSSNTNMLSSEDKRLGAYFISPTDLRRKDEVERSFSEKVIKYLWDDAFKFSRDKLFDTSTLKSLEDVILMFITQTGDARFNIFKEDIKKSLVFKPSVVTNEDSKEIEASVTQTEGVENE</sequence>
<dbReference type="RefSeq" id="WP_052806530.1">
    <property type="nucleotide sequence ID" value="NZ_CEEK01000003.1"/>
</dbReference>
<dbReference type="EMBL" id="FIIR01000006">
    <property type="protein sequence ID" value="CYV75855.1"/>
    <property type="molecule type" value="Genomic_DNA"/>
</dbReference>